<keyword evidence="9" id="KW-1185">Reference proteome</keyword>
<feature type="signal peptide" evidence="7">
    <location>
        <begin position="1"/>
        <end position="29"/>
    </location>
</feature>
<dbReference type="GO" id="GO:1990281">
    <property type="term" value="C:efflux pump complex"/>
    <property type="evidence" value="ECO:0007669"/>
    <property type="project" value="TreeGrafter"/>
</dbReference>
<comment type="subcellular location">
    <subcellularLocation>
        <location evidence="1">Cell outer membrane</location>
    </subcellularLocation>
</comment>
<dbReference type="InterPro" id="IPR051906">
    <property type="entry name" value="TolC-like"/>
</dbReference>
<dbReference type="Gene3D" id="1.20.1600.10">
    <property type="entry name" value="Outer membrane efflux proteins (OEP)"/>
    <property type="match status" value="1"/>
</dbReference>
<feature type="chain" id="PRO_5004015744" description="Outer membrane efflux protein" evidence="7">
    <location>
        <begin position="30"/>
        <end position="391"/>
    </location>
</feature>
<dbReference type="GO" id="GO:0015288">
    <property type="term" value="F:porin activity"/>
    <property type="evidence" value="ECO:0007669"/>
    <property type="project" value="TreeGrafter"/>
</dbReference>
<dbReference type="EMBL" id="CP004121">
    <property type="protein sequence ID" value="AGF57143.1"/>
    <property type="molecule type" value="Genomic_DNA"/>
</dbReference>
<evidence type="ECO:0000256" key="4">
    <source>
        <dbReference type="ARBA" id="ARBA00023136"/>
    </source>
</evidence>
<accession>M1MLM6</accession>
<dbReference type="AlphaFoldDB" id="M1MLM6"/>
<keyword evidence="7" id="KW-0732">Signal</keyword>
<dbReference type="GO" id="GO:0009279">
    <property type="term" value="C:cell outer membrane"/>
    <property type="evidence" value="ECO:0007669"/>
    <property type="project" value="UniProtKB-SubCell"/>
</dbReference>
<dbReference type="KEGG" id="csr:Cspa_c33820"/>
<keyword evidence="6" id="KW-0175">Coiled coil</keyword>
<dbReference type="PANTHER" id="PTHR30026:SF20">
    <property type="entry name" value="OUTER MEMBRANE PROTEIN TOLC"/>
    <property type="match status" value="1"/>
</dbReference>
<gene>
    <name evidence="8" type="ORF">Cspa_c33820</name>
</gene>
<dbReference type="SUPFAM" id="SSF56954">
    <property type="entry name" value="Outer membrane efflux proteins (OEP)"/>
    <property type="match status" value="1"/>
</dbReference>
<evidence type="ECO:0008006" key="10">
    <source>
        <dbReference type="Google" id="ProtNLM"/>
    </source>
</evidence>
<dbReference type="PANTHER" id="PTHR30026">
    <property type="entry name" value="OUTER MEMBRANE PROTEIN TOLC"/>
    <property type="match status" value="1"/>
</dbReference>
<dbReference type="HOGENOM" id="CLU_693893_0_0_9"/>
<protein>
    <recommendedName>
        <fullName evidence="10">Outer membrane efflux protein</fullName>
    </recommendedName>
</protein>
<name>M1MLM6_9CLOT</name>
<dbReference type="GO" id="GO:0015562">
    <property type="term" value="F:efflux transmembrane transporter activity"/>
    <property type="evidence" value="ECO:0007669"/>
    <property type="project" value="InterPro"/>
</dbReference>
<evidence type="ECO:0000256" key="6">
    <source>
        <dbReference type="SAM" id="Coils"/>
    </source>
</evidence>
<dbReference type="RefSeq" id="WP_015393461.1">
    <property type="nucleotide sequence ID" value="NC_020291.1"/>
</dbReference>
<evidence type="ECO:0000256" key="1">
    <source>
        <dbReference type="ARBA" id="ARBA00004442"/>
    </source>
</evidence>
<reference evidence="8 9" key="1">
    <citation type="submission" date="2013-02" db="EMBL/GenBank/DDBJ databases">
        <title>Genome sequence of Clostridium saccharoperbutylacetonicum N1-4(HMT).</title>
        <authorList>
            <person name="Poehlein A."/>
            <person name="Daniel R."/>
        </authorList>
    </citation>
    <scope>NUCLEOTIDE SEQUENCE [LARGE SCALE GENOMIC DNA]</scope>
    <source>
        <strain evidence="9">N1-4(HMT)</strain>
    </source>
</reference>
<dbReference type="Proteomes" id="UP000011728">
    <property type="component" value="Chromosome"/>
</dbReference>
<dbReference type="eggNOG" id="ENOG5032XR9">
    <property type="taxonomic scope" value="Bacteria"/>
</dbReference>
<keyword evidence="2" id="KW-1134">Transmembrane beta strand</keyword>
<keyword evidence="3" id="KW-0812">Transmembrane</keyword>
<proteinExistence type="predicted"/>
<keyword evidence="5" id="KW-0998">Cell outer membrane</keyword>
<dbReference type="PATRIC" id="fig|931276.5.peg.3407"/>
<evidence type="ECO:0000313" key="9">
    <source>
        <dbReference type="Proteomes" id="UP000011728"/>
    </source>
</evidence>
<evidence type="ECO:0000313" key="8">
    <source>
        <dbReference type="EMBL" id="AGF57143.1"/>
    </source>
</evidence>
<keyword evidence="4" id="KW-0472">Membrane</keyword>
<feature type="coiled-coil region" evidence="6">
    <location>
        <begin position="107"/>
        <end position="141"/>
    </location>
</feature>
<organism evidence="8 9">
    <name type="scientific">Clostridium saccharoperbutylacetonicum N1-4(HMT)</name>
    <dbReference type="NCBI Taxonomy" id="931276"/>
    <lineage>
        <taxon>Bacteria</taxon>
        <taxon>Bacillati</taxon>
        <taxon>Bacillota</taxon>
        <taxon>Clostridia</taxon>
        <taxon>Eubacteriales</taxon>
        <taxon>Clostridiaceae</taxon>
        <taxon>Clostridium</taxon>
    </lineage>
</organism>
<sequence>MKKKIISVLIMTLIVSSNVALLNAHLVQAATTDSSTNSNDKIKVSLENIRDIMTENNLDIKMKSNESKIANDTYHDARDAFETKSSARDSAKTALDTAKASGDTTAISIAQSAYDTAQSNYESAEKALDSARDALKTARDNYNSNVETQIYNAQTAYITYLNDLATQNIKEDTVTQNKRNEEIYKLQYENGFISKNKYTELVQANTSVNDLNSGNDTLELDKVKLCNLLGISSEDDLTFETDITKDFEVISKIKYEDDLNTMLGNNVDIQNQNDTINDLEDEDNDSDSHDYEVENAKMKLTKLTNDAETDFKGQYDQLMSSYNSLKNTYDVINQKQNEYEITKTKYDYGFVSKNDVDAAKLSLDNDTATFVNNRNKCYLNYLKYIEMKEGY</sequence>
<evidence type="ECO:0000256" key="2">
    <source>
        <dbReference type="ARBA" id="ARBA00022452"/>
    </source>
</evidence>
<dbReference type="OrthoDB" id="1894507at2"/>
<evidence type="ECO:0000256" key="5">
    <source>
        <dbReference type="ARBA" id="ARBA00023237"/>
    </source>
</evidence>
<evidence type="ECO:0000256" key="7">
    <source>
        <dbReference type="SAM" id="SignalP"/>
    </source>
</evidence>
<evidence type="ECO:0000256" key="3">
    <source>
        <dbReference type="ARBA" id="ARBA00022692"/>
    </source>
</evidence>